<keyword evidence="4 6" id="KW-1133">Transmembrane helix</keyword>
<evidence type="ECO:0000256" key="3">
    <source>
        <dbReference type="ARBA" id="ARBA00022692"/>
    </source>
</evidence>
<evidence type="ECO:0000313" key="18">
    <source>
        <dbReference type="Proteomes" id="UP000266643"/>
    </source>
</evidence>
<feature type="compositionally biased region" description="Low complexity" evidence="7">
    <location>
        <begin position="48"/>
        <end position="72"/>
    </location>
</feature>
<accession>A0A397DUN9</accession>
<feature type="transmembrane region" description="Helical" evidence="6">
    <location>
        <begin position="421"/>
        <end position="443"/>
    </location>
</feature>
<dbReference type="Pfam" id="PF04515">
    <property type="entry name" value="Choline_transpo"/>
    <property type="match status" value="1"/>
</dbReference>
<dbReference type="GO" id="GO:0005886">
    <property type="term" value="C:plasma membrane"/>
    <property type="evidence" value="ECO:0007669"/>
    <property type="project" value="UniProtKB-SubCell"/>
</dbReference>
<dbReference type="VEuPathDB" id="FungiDB:H257_02163"/>
<evidence type="ECO:0000256" key="1">
    <source>
        <dbReference type="ARBA" id="ARBA00004141"/>
    </source>
</evidence>
<sequence>MPTSFAASCSIMDCTRYAKQSGVCLTHFRVLISQQLHHRQPHRRHQWSTTPSTSPSTTSSSSSSRGSSQTSPAAYHAELAQVLAECYGHKADVDFNPDKAANRMATLKTRLILRERLLRQRVNAPASHAPLKHEMAAKPTTVKTPPPAAEDSVQKPGCDLKEERSCNDIFFAILYLGCFGLVIALFAMYGGEVLTYNGDELKQKQHKYRYALQICAGIAGASVVLSMVWTGIMLVMGKLLIWIAAIVAIVGVFAAGVLGSYFMKDGGDNTFFWVPATLGTLLAVILTIYVCCIRRRIAFASVNLKIACRAVLTYPVLLLIAFGMTIVIALWCLVWSAATYATMNHGEYILSQVPGLNVSANLNPDGYGNTERFSIFFGMLLVFFWTVFVVRNIVHVTVSGTVASWWYNSDENRKPMTSTTALCRAMTLSFGSICFGSFIVSVIETIKAIIMFFRHLASKSQNSVAVCLLGCLECIIGCISRLVQYFNKYAYSYVGIYGFSFLRSGKETWELFDKMGWSAIANDSLIDNVLMVGAIMVGFTGAAAGNWAVSYDKHHNNSVWTQNLSQPALTLGTSGFLIGFAICYIVMSVINSSVATAFVLFAEDPQSLQRSHPDDHNDLHAAWKEIYPVEYAASSNQGGAPPAGSSKPTQHV</sequence>
<feature type="transmembrane region" description="Helical" evidence="6">
    <location>
        <begin position="569"/>
        <end position="602"/>
    </location>
</feature>
<dbReference type="Proteomes" id="UP000266196">
    <property type="component" value="Unassembled WGS sequence"/>
</dbReference>
<feature type="transmembrane region" description="Helical" evidence="6">
    <location>
        <begin position="239"/>
        <end position="259"/>
    </location>
</feature>
<evidence type="ECO:0000313" key="14">
    <source>
        <dbReference type="Proteomes" id="UP000265427"/>
    </source>
</evidence>
<feature type="transmembrane region" description="Helical" evidence="6">
    <location>
        <begin position="529"/>
        <end position="549"/>
    </location>
</feature>
<comment type="subcellular location">
    <subcellularLocation>
        <location evidence="6">Cell membrane</location>
        <topology evidence="6">Multi-pass membrane protein</topology>
    </subcellularLocation>
    <subcellularLocation>
        <location evidence="1">Membrane</location>
        <topology evidence="1">Multi-pass membrane protein</topology>
    </subcellularLocation>
</comment>
<evidence type="ECO:0000256" key="5">
    <source>
        <dbReference type="ARBA" id="ARBA00023136"/>
    </source>
</evidence>
<gene>
    <name evidence="9" type="ORF">DYB25_002478</name>
    <name evidence="13" type="ORF">DYB26_002604</name>
    <name evidence="11" type="ORF">DYB30_006399</name>
    <name evidence="12" type="ORF">DYB31_006655</name>
    <name evidence="8" type="ORF">DYB36_007639</name>
    <name evidence="10" type="ORF">DYB38_009756</name>
</gene>
<feature type="transmembrane region" description="Helical" evidence="6">
    <location>
        <begin position="373"/>
        <end position="394"/>
    </location>
</feature>
<dbReference type="Proteomes" id="UP000286510">
    <property type="component" value="Unassembled WGS sequence"/>
</dbReference>
<evidence type="ECO:0000313" key="12">
    <source>
        <dbReference type="EMBL" id="RHZ17076.1"/>
    </source>
</evidence>
<evidence type="ECO:0000313" key="8">
    <source>
        <dbReference type="EMBL" id="RHY10247.1"/>
    </source>
</evidence>
<evidence type="ECO:0000256" key="7">
    <source>
        <dbReference type="SAM" id="MobiDB-lite"/>
    </source>
</evidence>
<evidence type="ECO:0000313" key="9">
    <source>
        <dbReference type="EMBL" id="RHY12924.1"/>
    </source>
</evidence>
<evidence type="ECO:0000256" key="4">
    <source>
        <dbReference type="ARBA" id="ARBA00022989"/>
    </source>
</evidence>
<feature type="transmembrane region" description="Helical" evidence="6">
    <location>
        <begin position="271"/>
        <end position="291"/>
    </location>
</feature>
<dbReference type="AlphaFoldDB" id="A0A397DUN9"/>
<feature type="region of interest" description="Disordered" evidence="7">
    <location>
        <begin position="633"/>
        <end position="652"/>
    </location>
</feature>
<comment type="caution">
    <text evidence="11">The sequence shown here is derived from an EMBL/GenBank/DDBJ whole genome shotgun (WGS) entry which is preliminary data.</text>
</comment>
<dbReference type="PANTHER" id="PTHR12385:SF4">
    <property type="entry name" value="PROTEIN PNS1"/>
    <property type="match status" value="1"/>
</dbReference>
<dbReference type="EMBL" id="QUTC01004256">
    <property type="protein sequence ID" value="RHY65729.1"/>
    <property type="molecule type" value="Genomic_DNA"/>
</dbReference>
<feature type="transmembrane region" description="Helical" evidence="6">
    <location>
        <begin position="463"/>
        <end position="483"/>
    </location>
</feature>
<dbReference type="Proteomes" id="UP000266239">
    <property type="component" value="Unassembled WGS sequence"/>
</dbReference>
<dbReference type="Proteomes" id="UP000265716">
    <property type="component" value="Unassembled WGS sequence"/>
</dbReference>
<keyword evidence="3 6" id="KW-0812">Transmembrane</keyword>
<dbReference type="EMBL" id="QUTE01009776">
    <property type="protein sequence ID" value="RHZ17076.1"/>
    <property type="molecule type" value="Genomic_DNA"/>
</dbReference>
<feature type="transmembrane region" description="Helical" evidence="6">
    <location>
        <begin position="210"/>
        <end position="232"/>
    </location>
</feature>
<evidence type="ECO:0000313" key="13">
    <source>
        <dbReference type="EMBL" id="RHZ33734.1"/>
    </source>
</evidence>
<dbReference type="PANTHER" id="PTHR12385">
    <property type="entry name" value="CHOLINE TRANSPORTER-LIKE (SLC FAMILY 44)"/>
    <property type="match status" value="1"/>
</dbReference>
<organism evidence="11 18">
    <name type="scientific">Aphanomyces astaci</name>
    <name type="common">Crayfish plague agent</name>
    <dbReference type="NCBI Taxonomy" id="112090"/>
    <lineage>
        <taxon>Eukaryota</taxon>
        <taxon>Sar</taxon>
        <taxon>Stramenopiles</taxon>
        <taxon>Oomycota</taxon>
        <taxon>Saprolegniomycetes</taxon>
        <taxon>Saprolegniales</taxon>
        <taxon>Verrucalvaceae</taxon>
        <taxon>Aphanomyces</taxon>
    </lineage>
</organism>
<evidence type="ECO:0000313" key="10">
    <source>
        <dbReference type="EMBL" id="RHY65729.1"/>
    </source>
</evidence>
<dbReference type="EMBL" id="QUTD01004501">
    <property type="protein sequence ID" value="RHY67699.1"/>
    <property type="molecule type" value="Genomic_DNA"/>
</dbReference>
<evidence type="ECO:0000313" key="16">
    <source>
        <dbReference type="Proteomes" id="UP000266196"/>
    </source>
</evidence>
<evidence type="ECO:0000256" key="2">
    <source>
        <dbReference type="ARBA" id="ARBA00007168"/>
    </source>
</evidence>
<feature type="transmembrane region" description="Helical" evidence="6">
    <location>
        <begin position="169"/>
        <end position="190"/>
    </location>
</feature>
<evidence type="ECO:0000256" key="6">
    <source>
        <dbReference type="RuleBase" id="RU368066"/>
    </source>
</evidence>
<evidence type="ECO:0000313" key="15">
    <source>
        <dbReference type="Proteomes" id="UP000265716"/>
    </source>
</evidence>
<comment type="similarity">
    <text evidence="2 6">Belongs to the CTL (choline transporter-like) family.</text>
</comment>
<feature type="region of interest" description="Disordered" evidence="7">
    <location>
        <begin position="36"/>
        <end position="73"/>
    </location>
</feature>
<name>A0A397DUN9_APHAT</name>
<evidence type="ECO:0000313" key="17">
    <source>
        <dbReference type="Proteomes" id="UP000266239"/>
    </source>
</evidence>
<dbReference type="InterPro" id="IPR007603">
    <property type="entry name" value="Choline_transptr-like"/>
</dbReference>
<keyword evidence="5 6" id="KW-0472">Membrane</keyword>
<dbReference type="EMBL" id="QUTF01009957">
    <property type="protein sequence ID" value="RHZ33734.1"/>
    <property type="molecule type" value="Genomic_DNA"/>
</dbReference>
<reference evidence="14 15" key="1">
    <citation type="submission" date="2018-08" db="EMBL/GenBank/DDBJ databases">
        <title>Aphanomyces genome sequencing and annotation.</title>
        <authorList>
            <person name="Minardi D."/>
            <person name="Oidtmann B."/>
            <person name="Van Der Giezen M."/>
            <person name="Studholme D.J."/>
        </authorList>
    </citation>
    <scope>NUCLEOTIDE SEQUENCE [LARGE SCALE GENOMIC DNA]</scope>
    <source>
        <strain evidence="12 16">197901</strain>
        <strain evidence="11 18">D2</strain>
        <strain evidence="13 19">FDL457</strain>
        <strain evidence="8 14">Kv</strain>
        <strain evidence="10 15">SA</strain>
        <strain evidence="9 17">Yx</strain>
    </source>
</reference>
<comment type="function">
    <text evidence="6">Choline transporter.</text>
</comment>
<dbReference type="EMBL" id="QUSZ01005316">
    <property type="protein sequence ID" value="RHY10247.1"/>
    <property type="molecule type" value="Genomic_DNA"/>
</dbReference>
<dbReference type="EMBL" id="QUTA01006058">
    <property type="protein sequence ID" value="RHY12924.1"/>
    <property type="molecule type" value="Genomic_DNA"/>
</dbReference>
<protein>
    <recommendedName>
        <fullName evidence="6">Choline transporter-like protein</fullName>
    </recommendedName>
</protein>
<proteinExistence type="inferred from homology"/>
<dbReference type="Proteomes" id="UP000265427">
    <property type="component" value="Unassembled WGS sequence"/>
</dbReference>
<feature type="compositionally biased region" description="Basic residues" evidence="7">
    <location>
        <begin position="36"/>
        <end position="46"/>
    </location>
</feature>
<dbReference type="GO" id="GO:0022857">
    <property type="term" value="F:transmembrane transporter activity"/>
    <property type="evidence" value="ECO:0007669"/>
    <property type="project" value="UniProtKB-UniRule"/>
</dbReference>
<evidence type="ECO:0000313" key="11">
    <source>
        <dbReference type="EMBL" id="RHY67699.1"/>
    </source>
</evidence>
<feature type="transmembrane region" description="Helical" evidence="6">
    <location>
        <begin position="312"/>
        <end position="338"/>
    </location>
</feature>
<dbReference type="Proteomes" id="UP000266643">
    <property type="component" value="Unassembled WGS sequence"/>
</dbReference>
<evidence type="ECO:0000313" key="19">
    <source>
        <dbReference type="Proteomes" id="UP000286510"/>
    </source>
</evidence>